<dbReference type="EMBL" id="HACA01016079">
    <property type="protein sequence ID" value="CDW33440.1"/>
    <property type="molecule type" value="Transcribed_RNA"/>
</dbReference>
<reference evidence="3" key="2">
    <citation type="submission" date="2010-03" db="EMBL/GenBank/DDBJ databases">
        <title>Atlantic Lepeophtheirus salmonis ESTs and full-length cDNAs.</title>
        <authorList>
            <person name="Yasuike M."/>
            <person name="von Schalburg K."/>
            <person name="Cooper G."/>
            <person name="Leong J."/>
            <person name="Nilsen F."/>
            <person name="Jones S.R.M."/>
            <person name="Koop B.F."/>
        </authorList>
    </citation>
    <scope>NUCLEOTIDE SEQUENCE</scope>
    <source>
        <strain evidence="3">Atlantic form</strain>
        <tissue evidence="3">Mixed tissue</tissue>
    </source>
</reference>
<comment type="subcellular location">
    <subcellularLocation>
        <location evidence="1">Nucleus</location>
    </subcellularLocation>
</comment>
<evidence type="ECO:0000313" key="3">
    <source>
        <dbReference type="EMBL" id="ADD38388.1"/>
    </source>
</evidence>
<evidence type="ECO:0000256" key="1">
    <source>
        <dbReference type="ARBA" id="ARBA00004123"/>
    </source>
</evidence>
<dbReference type="EMBL" id="BT121458">
    <property type="protein sequence ID" value="ADD38388.1"/>
    <property type="molecule type" value="mRNA"/>
</dbReference>
<dbReference type="GO" id="GO:0003677">
    <property type="term" value="F:DNA binding"/>
    <property type="evidence" value="ECO:0007669"/>
    <property type="project" value="UniProtKB-KW"/>
</dbReference>
<dbReference type="InterPro" id="IPR001005">
    <property type="entry name" value="SANT/Myb"/>
</dbReference>
<sequence>MNNSNKVGEIFTSAGSAFLALGDLTKQLSSSQSNSSSGVAKWTEEEVDMLQKAVNAFAEDLEKISKTIKLRTVQQIKGALKKKAYDEAGLSPTTSLSSSDANVTLNMLNAGDNEVDVEELESRLDFDQDVKNI</sequence>
<gene>
    <name evidence="2" type="primary">CQ049</name>
</gene>
<dbReference type="Gene3D" id="1.10.10.60">
    <property type="entry name" value="Homeodomain-like"/>
    <property type="match status" value="1"/>
</dbReference>
<dbReference type="PANTHER" id="PTHR21397:SF2">
    <property type="entry name" value="CHROMATIN COMPLEXES SUBUNIT BAP18"/>
    <property type="match status" value="1"/>
</dbReference>
<dbReference type="AlphaFoldDB" id="C1BS30"/>
<dbReference type="InterPro" id="IPR009057">
    <property type="entry name" value="Homeodomain-like_sf"/>
</dbReference>
<dbReference type="CDD" id="cd00167">
    <property type="entry name" value="SANT"/>
    <property type="match status" value="1"/>
</dbReference>
<reference evidence="4" key="3">
    <citation type="submission" date="2014-05" db="EMBL/GenBank/DDBJ databases">
        <authorList>
            <person name="Chronopoulou M."/>
        </authorList>
    </citation>
    <scope>NUCLEOTIDE SEQUENCE</scope>
    <source>
        <tissue evidence="4">Whole organism</tissue>
    </source>
</reference>
<protein>
    <submittedName>
        <fullName evidence="4">AGAP009888PAlike [Tribolium castaneum]</fullName>
    </submittedName>
    <submittedName>
        <fullName evidence="2">Potential DNA-binding protein C17orf49</fullName>
    </submittedName>
</protein>
<accession>C1BS30</accession>
<dbReference type="EMBL" id="BT077409">
    <property type="protein sequence ID" value="ACO11833.1"/>
    <property type="molecule type" value="mRNA"/>
</dbReference>
<dbReference type="PANTHER" id="PTHR21397">
    <property type="entry name" value="CHROMATIN COMPLEXES SUBUNIT BAP18-RELATED"/>
    <property type="match status" value="1"/>
</dbReference>
<name>C1BS30_LEPSM</name>
<evidence type="ECO:0000313" key="4">
    <source>
        <dbReference type="EMBL" id="CDW33440.1"/>
    </source>
</evidence>
<dbReference type="OrthoDB" id="10021571at2759"/>
<dbReference type="SUPFAM" id="SSF46689">
    <property type="entry name" value="Homeodomain-like"/>
    <property type="match status" value="1"/>
</dbReference>
<keyword evidence="2" id="KW-0238">DNA-binding</keyword>
<dbReference type="GO" id="GO:0016589">
    <property type="term" value="C:NURF complex"/>
    <property type="evidence" value="ECO:0007669"/>
    <property type="project" value="TreeGrafter"/>
</dbReference>
<reference evidence="2" key="1">
    <citation type="submission" date="2009-06" db="EMBL/GenBank/DDBJ databases">
        <title>Lepeophtheirus salmonis ESTs and full-length cDNAs.</title>
        <authorList>
            <person name="Yasuike M."/>
            <person name="von Schalburg K."/>
            <person name="Cooper G."/>
            <person name="Leong J."/>
            <person name="Jones S.R.M."/>
            <person name="Koop B.F."/>
        </authorList>
    </citation>
    <scope>NUCLEOTIDE SEQUENCE</scope>
    <source>
        <strain evidence="2">Pacific form</strain>
        <tissue evidence="2">Whole</tissue>
    </source>
</reference>
<organism evidence="2">
    <name type="scientific">Lepeophtheirus salmonis</name>
    <name type="common">Salmon louse</name>
    <name type="synonym">Caligus salmonis</name>
    <dbReference type="NCBI Taxonomy" id="72036"/>
    <lineage>
        <taxon>Eukaryota</taxon>
        <taxon>Metazoa</taxon>
        <taxon>Ecdysozoa</taxon>
        <taxon>Arthropoda</taxon>
        <taxon>Crustacea</taxon>
        <taxon>Multicrustacea</taxon>
        <taxon>Hexanauplia</taxon>
        <taxon>Copepoda</taxon>
        <taxon>Siphonostomatoida</taxon>
        <taxon>Caligidae</taxon>
        <taxon>Lepeophtheirus</taxon>
    </lineage>
</organism>
<dbReference type="GO" id="GO:0071339">
    <property type="term" value="C:MLL1 complex"/>
    <property type="evidence" value="ECO:0007669"/>
    <property type="project" value="TreeGrafter"/>
</dbReference>
<proteinExistence type="evidence at transcript level"/>
<evidence type="ECO:0000313" key="2">
    <source>
        <dbReference type="EMBL" id="ACO11833.1"/>
    </source>
</evidence>